<reference evidence="2" key="1">
    <citation type="submission" date="2020-01" db="EMBL/GenBank/DDBJ databases">
        <title>Novel CRESS-DNA virus.</title>
        <authorList>
            <person name="Liu Q."/>
            <person name="Shan T."/>
            <person name="Yang S."/>
            <person name="Zhang W."/>
        </authorList>
    </citation>
    <scope>NUCLEOTIDE SEQUENCE</scope>
    <source>
        <strain evidence="3">Fla05cir3</strain>
        <strain evidence="2">Fla06cir4</strain>
        <strain evidence="1">Fla07cir5</strain>
    </source>
</reference>
<evidence type="ECO:0000313" key="1">
    <source>
        <dbReference type="EMBL" id="QJI53657.1"/>
    </source>
</evidence>
<organism evidence="2">
    <name type="scientific">Cressdnaviricota sp</name>
    <dbReference type="NCBI Taxonomy" id="2748378"/>
    <lineage>
        <taxon>Viruses</taxon>
        <taxon>Monodnaviria</taxon>
        <taxon>Shotokuvirae</taxon>
        <taxon>Cressdnaviricota</taxon>
    </lineage>
</organism>
<dbReference type="EMBL" id="MN928954">
    <property type="protein sequence ID" value="QJI53657.1"/>
    <property type="molecule type" value="Genomic_DNA"/>
</dbReference>
<evidence type="ECO:0000313" key="2">
    <source>
        <dbReference type="EMBL" id="QJI53660.1"/>
    </source>
</evidence>
<protein>
    <submittedName>
        <fullName evidence="2">Uncharacterized protein</fullName>
    </submittedName>
</protein>
<accession>A0A6M3YPC0</accession>
<dbReference type="EMBL" id="MN928952">
    <property type="protein sequence ID" value="QJI53663.1"/>
    <property type="molecule type" value="Genomic_DNA"/>
</dbReference>
<proteinExistence type="predicted"/>
<sequence>MGRDTFHLRRVVTGCGVVVAPSSDATRLGASSGWVAISRSEHKVRTSSSGPCSWVSPAYADPRVSIANDCLTVISMHLYNTSVTVLGLSIAVLKEWLFLAGLLQ</sequence>
<dbReference type="EMBL" id="MN928953">
    <property type="protein sequence ID" value="QJI53660.1"/>
    <property type="molecule type" value="Genomic_DNA"/>
</dbReference>
<evidence type="ECO:0000313" key="3">
    <source>
        <dbReference type="EMBL" id="QJI53663.1"/>
    </source>
</evidence>
<name>A0A6M3YPC0_9VIRU</name>